<proteinExistence type="predicted"/>
<dbReference type="InterPro" id="IPR050832">
    <property type="entry name" value="Bact_Acetyltransf"/>
</dbReference>
<dbReference type="EMBL" id="BSYI01000029">
    <property type="protein sequence ID" value="GMG84064.1"/>
    <property type="molecule type" value="Genomic_DNA"/>
</dbReference>
<protein>
    <recommendedName>
        <fullName evidence="3">N-acetyltransferase domain-containing protein</fullName>
    </recommendedName>
</protein>
<dbReference type="Proteomes" id="UP001239909">
    <property type="component" value="Unassembled WGS sequence"/>
</dbReference>
<keyword evidence="1" id="KW-0808">Transferase</keyword>
<evidence type="ECO:0000313" key="5">
    <source>
        <dbReference type="Proteomes" id="UP001239909"/>
    </source>
</evidence>
<sequence>MGVQLGTDPGAVRLRPAESGDLPALAELYVGMAASHGTAMTAAAAEGKLALMLGVPAQQAVLMEAEGRPLGYVLWADLGDHVFIRNYAIAAEQRGAGLGAALWQRLRAEVLPARPIRLEVSADHARDFWQSRGFVAWSTGMRSDHSDGSAG</sequence>
<dbReference type="InterPro" id="IPR000182">
    <property type="entry name" value="GNAT_dom"/>
</dbReference>
<reference evidence="4 5" key="1">
    <citation type="submission" date="2023-04" db="EMBL/GenBank/DDBJ databases">
        <title>Marinoamorphus aggregata gen. nov., sp. Nov., isolate from tissue of brittle star Ophioplocus japonicus.</title>
        <authorList>
            <person name="Kawano K."/>
            <person name="Sawayama S."/>
            <person name="Nakagawa S."/>
        </authorList>
    </citation>
    <scope>NUCLEOTIDE SEQUENCE [LARGE SCALE GENOMIC DNA]</scope>
    <source>
        <strain evidence="4 5">NKW23</strain>
    </source>
</reference>
<keyword evidence="5" id="KW-1185">Reference proteome</keyword>
<dbReference type="RefSeq" id="WP_285673005.1">
    <property type="nucleotide sequence ID" value="NZ_BSYI01000029.1"/>
</dbReference>
<accession>A0ABQ6LLI9</accession>
<dbReference type="Gene3D" id="3.40.630.30">
    <property type="match status" value="1"/>
</dbReference>
<name>A0ABQ6LLI9_9RHOB</name>
<dbReference type="Pfam" id="PF13673">
    <property type="entry name" value="Acetyltransf_10"/>
    <property type="match status" value="1"/>
</dbReference>
<dbReference type="PANTHER" id="PTHR43877:SF6">
    <property type="entry name" value="GCN5-RELATED N-ACETYLTRANSFERASE"/>
    <property type="match status" value="1"/>
</dbReference>
<feature type="domain" description="N-acetyltransferase" evidence="3">
    <location>
        <begin position="12"/>
        <end position="151"/>
    </location>
</feature>
<gene>
    <name evidence="4" type="ORF">LNKW23_32780</name>
</gene>
<organism evidence="4 5">
    <name type="scientific">Paralimibaculum aggregatum</name>
    <dbReference type="NCBI Taxonomy" id="3036245"/>
    <lineage>
        <taxon>Bacteria</taxon>
        <taxon>Pseudomonadati</taxon>
        <taxon>Pseudomonadota</taxon>
        <taxon>Alphaproteobacteria</taxon>
        <taxon>Rhodobacterales</taxon>
        <taxon>Paracoccaceae</taxon>
        <taxon>Paralimibaculum</taxon>
    </lineage>
</organism>
<dbReference type="PANTHER" id="PTHR43877">
    <property type="entry name" value="AMINOALKYLPHOSPHONATE N-ACETYLTRANSFERASE-RELATED-RELATED"/>
    <property type="match status" value="1"/>
</dbReference>
<evidence type="ECO:0000256" key="2">
    <source>
        <dbReference type="ARBA" id="ARBA00023315"/>
    </source>
</evidence>
<evidence type="ECO:0000256" key="1">
    <source>
        <dbReference type="ARBA" id="ARBA00022679"/>
    </source>
</evidence>
<dbReference type="SUPFAM" id="SSF55729">
    <property type="entry name" value="Acyl-CoA N-acyltransferases (Nat)"/>
    <property type="match status" value="1"/>
</dbReference>
<dbReference type="InterPro" id="IPR016181">
    <property type="entry name" value="Acyl_CoA_acyltransferase"/>
</dbReference>
<evidence type="ECO:0000313" key="4">
    <source>
        <dbReference type="EMBL" id="GMG84064.1"/>
    </source>
</evidence>
<dbReference type="PROSITE" id="PS51186">
    <property type="entry name" value="GNAT"/>
    <property type="match status" value="1"/>
</dbReference>
<comment type="caution">
    <text evidence="4">The sequence shown here is derived from an EMBL/GenBank/DDBJ whole genome shotgun (WGS) entry which is preliminary data.</text>
</comment>
<keyword evidence="2" id="KW-0012">Acyltransferase</keyword>
<evidence type="ECO:0000259" key="3">
    <source>
        <dbReference type="PROSITE" id="PS51186"/>
    </source>
</evidence>